<organism evidence="7">
    <name type="scientific">Acididesulfobacillus acetoxydans</name>
    <dbReference type="NCBI Taxonomy" id="1561005"/>
    <lineage>
        <taxon>Bacteria</taxon>
        <taxon>Bacillati</taxon>
        <taxon>Bacillota</taxon>
        <taxon>Clostridia</taxon>
        <taxon>Eubacteriales</taxon>
        <taxon>Peptococcaceae</taxon>
        <taxon>Acididesulfobacillus</taxon>
    </lineage>
</organism>
<dbReference type="GO" id="GO:0005886">
    <property type="term" value="C:plasma membrane"/>
    <property type="evidence" value="ECO:0007669"/>
    <property type="project" value="UniProtKB-SubCell"/>
</dbReference>
<dbReference type="AlphaFoldDB" id="A0A8S0W8K1"/>
<feature type="transmembrane region" description="Helical" evidence="5">
    <location>
        <begin position="166"/>
        <end position="190"/>
    </location>
</feature>
<dbReference type="Proteomes" id="UP000836597">
    <property type="component" value="Chromosome"/>
</dbReference>
<feature type="transmembrane region" description="Helical" evidence="5">
    <location>
        <begin position="48"/>
        <end position="77"/>
    </location>
</feature>
<keyword evidence="3 5" id="KW-1133">Transmembrane helix</keyword>
<feature type="region of interest" description="Disordered" evidence="6">
    <location>
        <begin position="850"/>
        <end position="883"/>
    </location>
</feature>
<dbReference type="HAMAP" id="MF_01600">
    <property type="entry name" value="UPF0182"/>
    <property type="match status" value="1"/>
</dbReference>
<feature type="transmembrane region" description="Helical" evidence="5">
    <location>
        <begin position="211"/>
        <end position="228"/>
    </location>
</feature>
<protein>
    <recommendedName>
        <fullName evidence="5">UPF0182 protein DEACI_2539</fullName>
    </recommendedName>
</protein>
<dbReference type="Pfam" id="PF03699">
    <property type="entry name" value="UPF0182"/>
    <property type="match status" value="1"/>
</dbReference>
<comment type="subcellular location">
    <subcellularLocation>
        <location evidence="5">Cell membrane</location>
        <topology evidence="5">Multi-pass membrane protein</topology>
    </subcellularLocation>
</comment>
<gene>
    <name evidence="7" type="ORF">DEACI_2539</name>
    <name evidence="8" type="ORF">DEACI_2763</name>
</gene>
<dbReference type="GO" id="GO:0005576">
    <property type="term" value="C:extracellular region"/>
    <property type="evidence" value="ECO:0007669"/>
    <property type="project" value="TreeGrafter"/>
</dbReference>
<dbReference type="EMBL" id="CDGJ01000078">
    <property type="protein sequence ID" value="CEJ08287.1"/>
    <property type="molecule type" value="Genomic_DNA"/>
</dbReference>
<dbReference type="PANTHER" id="PTHR39344:SF1">
    <property type="entry name" value="UPF0182 PROTEIN SLL1060"/>
    <property type="match status" value="1"/>
</dbReference>
<sequence length="953" mass="106888">MRRLGKLLLALILLGIILTALSGLYEDWLWFKDLGYPQLFWTPLLSKWLIQIVNGTILFLFIAGTLLSIRHAIVTFINERLRRRFRLVQNMNEPAFSLNQRHVTLWLVLLAALISFAVSFVAGFTGWLEVLSFMKATPFGKTDPIFGRDLSFYFFRLPFLRTVYNIFFGPLFLLTFFTALFYMVTGVLRFHSLKLWHPGAITVSPAARKHLALLCAILFLLKAFGYYLDTFQLLYSRHGHVVGAGYADLNASLPALRILLVLALIGFAAAALTLLFKDVRLLSLPVITVFLLNILLYGFYPTLIQNLVVIPNELQMEAPYIQHEISLTRYGYGLDKIKEENYPATTPITPTVLKADQATLNNIRLNDSRPLLQTYAQQQGIRLYYKFPAIDVDRYTVNGEYRQLMIAPRELSVSDLDPKAQTFVNTRFKYTHGYGVAASFANAVTSDGLPSYAIKDVPPVTPYAALRLTQPRIYYGQQTNHWVVVDTTTKEFDYPYGSANVENTYQGKTGIPFTPLNKLMLSLHEGTLRFYLAGEITAHSRILLHRNIMDRVEKLAPFLTYDQDPYIVIDHGRLKWIIDAYTTSDSLPYSSQYPGQDFNYIRNSVKVVVDAYDGTVDFYAMDPHDPVLETYRKIFPGVFKDLSQMPKSLVAHLRYPETLFTVQSNMLRNFHMTDVSVFYNKEDAWDIAKELYTSKAQYVKPYYTIMKLPGASKPEFILMLPFTPASSANNTRNNMVAWLAARMDGTHYGHLLLYELPKNIDINGPLQIESQIDQDPNISKQLSLWDQKGSRVIRGNLLVIPIGGNFLYVEPIYLESDKGGSIPEMKRVILAYNNSLVMADTLGSALTQVFGSSAPQPTTPGQSTAPPPSPSVVSPSTPSGTDINSILSQIDQLRTLLDNLESRLKALQTPPVSSSASSAASPATSATASSTSSVPSSTSSLSHPTSSTPPRPS</sequence>
<keyword evidence="4 5" id="KW-0472">Membrane</keyword>
<dbReference type="KEGG" id="aacx:DEACI_2539"/>
<dbReference type="PANTHER" id="PTHR39344">
    <property type="entry name" value="UPF0182 PROTEIN SLL1060"/>
    <property type="match status" value="1"/>
</dbReference>
<feature type="region of interest" description="Disordered" evidence="6">
    <location>
        <begin position="907"/>
        <end position="953"/>
    </location>
</feature>
<evidence type="ECO:0000256" key="6">
    <source>
        <dbReference type="SAM" id="MobiDB-lite"/>
    </source>
</evidence>
<keyword evidence="1 5" id="KW-1003">Cell membrane</keyword>
<reference evidence="8" key="1">
    <citation type="submission" date="2014-11" db="EMBL/GenBank/DDBJ databases">
        <authorList>
            <person name="Hornung B.V."/>
        </authorList>
    </citation>
    <scope>NUCLEOTIDE SEQUENCE</scope>
    <source>
        <strain evidence="8">INE</strain>
    </source>
</reference>
<evidence type="ECO:0000313" key="9">
    <source>
        <dbReference type="Proteomes" id="UP001071230"/>
    </source>
</evidence>
<feature type="compositionally biased region" description="Low complexity" evidence="6">
    <location>
        <begin position="909"/>
        <end position="946"/>
    </location>
</feature>
<evidence type="ECO:0000256" key="4">
    <source>
        <dbReference type="ARBA" id="ARBA00023136"/>
    </source>
</evidence>
<evidence type="ECO:0000313" key="7">
    <source>
        <dbReference type="EMBL" id="CAA7601869.1"/>
    </source>
</evidence>
<name>A0A8S0W8K1_9FIRM</name>
<keyword evidence="9" id="KW-1185">Reference proteome</keyword>
<feature type="compositionally biased region" description="Polar residues" evidence="6">
    <location>
        <begin position="850"/>
        <end position="862"/>
    </location>
</feature>
<evidence type="ECO:0000256" key="1">
    <source>
        <dbReference type="ARBA" id="ARBA00022475"/>
    </source>
</evidence>
<accession>A0A8S0W8K1</accession>
<feature type="transmembrane region" description="Helical" evidence="5">
    <location>
        <begin position="105"/>
        <end position="128"/>
    </location>
</feature>
<evidence type="ECO:0000313" key="8">
    <source>
        <dbReference type="EMBL" id="CEJ08287.1"/>
    </source>
</evidence>
<dbReference type="Proteomes" id="UP001071230">
    <property type="component" value="Unassembled WGS sequence"/>
</dbReference>
<dbReference type="EMBL" id="LR746496">
    <property type="protein sequence ID" value="CAA7601869.1"/>
    <property type="molecule type" value="Genomic_DNA"/>
</dbReference>
<comment type="caution">
    <text evidence="5">Lacks conserved residue(s) required for the propagation of feature annotation.</text>
</comment>
<evidence type="ECO:0000256" key="5">
    <source>
        <dbReference type="HAMAP-Rule" id="MF_01600"/>
    </source>
</evidence>
<evidence type="ECO:0000256" key="2">
    <source>
        <dbReference type="ARBA" id="ARBA00022692"/>
    </source>
</evidence>
<feature type="transmembrane region" description="Helical" evidence="5">
    <location>
        <begin position="255"/>
        <end position="276"/>
    </location>
</feature>
<keyword evidence="2 5" id="KW-0812">Transmembrane</keyword>
<reference evidence="7" key="2">
    <citation type="submission" date="2020-01" db="EMBL/GenBank/DDBJ databases">
        <authorList>
            <person name="Hornung B."/>
        </authorList>
    </citation>
    <scope>NUCLEOTIDE SEQUENCE</scope>
    <source>
        <strain evidence="7">PacBioINE</strain>
    </source>
</reference>
<dbReference type="RefSeq" id="WP_240986827.1">
    <property type="nucleotide sequence ID" value="NZ_CDGJ01000078.1"/>
</dbReference>
<proteinExistence type="inferred from homology"/>
<comment type="similarity">
    <text evidence="5">Belongs to the UPF0182 family.</text>
</comment>
<feature type="transmembrane region" description="Helical" evidence="5">
    <location>
        <begin position="281"/>
        <end position="300"/>
    </location>
</feature>
<dbReference type="InterPro" id="IPR005372">
    <property type="entry name" value="UPF0182"/>
</dbReference>
<evidence type="ECO:0000256" key="3">
    <source>
        <dbReference type="ARBA" id="ARBA00022989"/>
    </source>
</evidence>